<evidence type="ECO:0000256" key="1">
    <source>
        <dbReference type="ARBA" id="ARBA00022679"/>
    </source>
</evidence>
<name>A0A430J8A2_9BACL</name>
<dbReference type="Proteomes" id="UP000276128">
    <property type="component" value="Unassembled WGS sequence"/>
</dbReference>
<dbReference type="Pfam" id="PF00583">
    <property type="entry name" value="Acetyltransf_1"/>
    <property type="match status" value="1"/>
</dbReference>
<dbReference type="InterPro" id="IPR000182">
    <property type="entry name" value="GNAT_dom"/>
</dbReference>
<dbReference type="CDD" id="cd04301">
    <property type="entry name" value="NAT_SF"/>
    <property type="match status" value="1"/>
</dbReference>
<dbReference type="EMBL" id="RXHU01000078">
    <property type="protein sequence ID" value="RTE05756.1"/>
    <property type="molecule type" value="Genomic_DNA"/>
</dbReference>
<dbReference type="OrthoDB" id="67353at2"/>
<protein>
    <submittedName>
        <fullName evidence="4">GNAT family N-acetyltransferase</fullName>
    </submittedName>
</protein>
<dbReference type="PROSITE" id="PS51186">
    <property type="entry name" value="GNAT"/>
    <property type="match status" value="1"/>
</dbReference>
<dbReference type="PANTHER" id="PTHR43877:SF2">
    <property type="entry name" value="AMINOALKYLPHOSPHONATE N-ACETYLTRANSFERASE-RELATED"/>
    <property type="match status" value="1"/>
</dbReference>
<gene>
    <name evidence="4" type="ORF">EJQ19_23790</name>
</gene>
<dbReference type="InterPro" id="IPR050832">
    <property type="entry name" value="Bact_Acetyltransf"/>
</dbReference>
<dbReference type="PANTHER" id="PTHR43877">
    <property type="entry name" value="AMINOALKYLPHOSPHONATE N-ACETYLTRANSFERASE-RELATED-RELATED"/>
    <property type="match status" value="1"/>
</dbReference>
<keyword evidence="5" id="KW-1185">Reference proteome</keyword>
<organism evidence="4 5">
    <name type="scientific">Paenibacillus whitsoniae</name>
    <dbReference type="NCBI Taxonomy" id="2496558"/>
    <lineage>
        <taxon>Bacteria</taxon>
        <taxon>Bacillati</taxon>
        <taxon>Bacillota</taxon>
        <taxon>Bacilli</taxon>
        <taxon>Bacillales</taxon>
        <taxon>Paenibacillaceae</taxon>
        <taxon>Paenibacillus</taxon>
    </lineage>
</organism>
<dbReference type="AlphaFoldDB" id="A0A430J8A2"/>
<evidence type="ECO:0000313" key="4">
    <source>
        <dbReference type="EMBL" id="RTE05756.1"/>
    </source>
</evidence>
<dbReference type="GO" id="GO:0016747">
    <property type="term" value="F:acyltransferase activity, transferring groups other than amino-acyl groups"/>
    <property type="evidence" value="ECO:0007669"/>
    <property type="project" value="InterPro"/>
</dbReference>
<evidence type="ECO:0000256" key="2">
    <source>
        <dbReference type="ARBA" id="ARBA00023315"/>
    </source>
</evidence>
<dbReference type="Gene3D" id="3.40.630.30">
    <property type="match status" value="1"/>
</dbReference>
<dbReference type="InterPro" id="IPR016181">
    <property type="entry name" value="Acyl_CoA_acyltransferase"/>
</dbReference>
<sequence>MELKLFFVPDTDPDLHALIAKLDDDLMQRYPKEDIFTVDFHAPYVKTMKFAVGYIDDRAVACGALRPLDEESTELKRFFVDPAYRKQGIASRLLAFLEGEALRQGKRWIRLEAGAPQPEALALYMKHGYSSIPRFGEYVACASSLCFEKAIGGAESVV</sequence>
<dbReference type="SUPFAM" id="SSF55729">
    <property type="entry name" value="Acyl-CoA N-acyltransferases (Nat)"/>
    <property type="match status" value="1"/>
</dbReference>
<dbReference type="RefSeq" id="WP_126143739.1">
    <property type="nucleotide sequence ID" value="NZ_RXHU01000078.1"/>
</dbReference>
<accession>A0A430J8A2</accession>
<reference evidence="4 5" key="1">
    <citation type="submission" date="2018-12" db="EMBL/GenBank/DDBJ databases">
        <title>Bacillus ochoae sp. nov., Paenibacillus whitsoniae sp. nov., Paenibacillus spiritus sp. nov. Isolated from the Mars Exploration Rover during spacecraft assembly.</title>
        <authorList>
            <person name="Seuylemezian A."/>
            <person name="Vaishampayan P."/>
        </authorList>
    </citation>
    <scope>NUCLEOTIDE SEQUENCE [LARGE SCALE GENOMIC DNA]</scope>
    <source>
        <strain evidence="4 5">MER 54</strain>
    </source>
</reference>
<keyword evidence="1 4" id="KW-0808">Transferase</keyword>
<keyword evidence="2" id="KW-0012">Acyltransferase</keyword>
<feature type="domain" description="N-acetyltransferase" evidence="3">
    <location>
        <begin position="5"/>
        <end position="152"/>
    </location>
</feature>
<proteinExistence type="predicted"/>
<comment type="caution">
    <text evidence="4">The sequence shown here is derived from an EMBL/GenBank/DDBJ whole genome shotgun (WGS) entry which is preliminary data.</text>
</comment>
<evidence type="ECO:0000313" key="5">
    <source>
        <dbReference type="Proteomes" id="UP000276128"/>
    </source>
</evidence>
<evidence type="ECO:0000259" key="3">
    <source>
        <dbReference type="PROSITE" id="PS51186"/>
    </source>
</evidence>